<dbReference type="EMBL" id="QPFP01000017">
    <property type="protein sequence ID" value="TEB31907.1"/>
    <property type="molecule type" value="Genomic_DNA"/>
</dbReference>
<protein>
    <submittedName>
        <fullName evidence="1">Uncharacterized protein</fullName>
    </submittedName>
</protein>
<reference evidence="1 2" key="1">
    <citation type="journal article" date="2019" name="Nat. Ecol. Evol.">
        <title>Megaphylogeny resolves global patterns of mushroom evolution.</title>
        <authorList>
            <person name="Varga T."/>
            <person name="Krizsan K."/>
            <person name="Foldi C."/>
            <person name="Dima B."/>
            <person name="Sanchez-Garcia M."/>
            <person name="Sanchez-Ramirez S."/>
            <person name="Szollosi G.J."/>
            <person name="Szarkandi J.G."/>
            <person name="Papp V."/>
            <person name="Albert L."/>
            <person name="Andreopoulos W."/>
            <person name="Angelini C."/>
            <person name="Antonin V."/>
            <person name="Barry K.W."/>
            <person name="Bougher N.L."/>
            <person name="Buchanan P."/>
            <person name="Buyck B."/>
            <person name="Bense V."/>
            <person name="Catcheside P."/>
            <person name="Chovatia M."/>
            <person name="Cooper J."/>
            <person name="Damon W."/>
            <person name="Desjardin D."/>
            <person name="Finy P."/>
            <person name="Geml J."/>
            <person name="Haridas S."/>
            <person name="Hughes K."/>
            <person name="Justo A."/>
            <person name="Karasinski D."/>
            <person name="Kautmanova I."/>
            <person name="Kiss B."/>
            <person name="Kocsube S."/>
            <person name="Kotiranta H."/>
            <person name="LaButti K.M."/>
            <person name="Lechner B.E."/>
            <person name="Liimatainen K."/>
            <person name="Lipzen A."/>
            <person name="Lukacs Z."/>
            <person name="Mihaltcheva S."/>
            <person name="Morgado L.N."/>
            <person name="Niskanen T."/>
            <person name="Noordeloos M.E."/>
            <person name="Ohm R.A."/>
            <person name="Ortiz-Santana B."/>
            <person name="Ovrebo C."/>
            <person name="Racz N."/>
            <person name="Riley R."/>
            <person name="Savchenko A."/>
            <person name="Shiryaev A."/>
            <person name="Soop K."/>
            <person name="Spirin V."/>
            <person name="Szebenyi C."/>
            <person name="Tomsovsky M."/>
            <person name="Tulloss R.E."/>
            <person name="Uehling J."/>
            <person name="Grigoriev I.V."/>
            <person name="Vagvolgyi C."/>
            <person name="Papp T."/>
            <person name="Martin F.M."/>
            <person name="Miettinen O."/>
            <person name="Hibbett D.S."/>
            <person name="Nagy L.G."/>
        </authorList>
    </citation>
    <scope>NUCLEOTIDE SEQUENCE [LARGE SCALE GENOMIC DNA]</scope>
    <source>
        <strain evidence="1 2">FP101781</strain>
    </source>
</reference>
<proteinExistence type="predicted"/>
<name>A0A4Y7TCJ9_COPMI</name>
<evidence type="ECO:0000313" key="2">
    <source>
        <dbReference type="Proteomes" id="UP000298030"/>
    </source>
</evidence>
<dbReference type="Proteomes" id="UP000298030">
    <property type="component" value="Unassembled WGS sequence"/>
</dbReference>
<keyword evidence="2" id="KW-1185">Reference proteome</keyword>
<gene>
    <name evidence="1" type="ORF">FA13DRAFT_314197</name>
</gene>
<accession>A0A4Y7TCJ9</accession>
<sequence length="191" mass="20764">MSSLLPLASVTQGTYIRKRPLATQCSLLLSASDKSPLPFTSRAAEQHRHLCLSCHTSFRRFHSFTNPQPICSSLLASSPLPSSASSQLPRSPLPPYQRLVSLRRSSSLRLAGVRLALLGGRRSVSKCSRFLSVISPSSPGSTPLAFAKTVGSYEVQRPLLPASFDTTDCFPTTSLSSTILRFVSRLKFIDP</sequence>
<dbReference type="AlphaFoldDB" id="A0A4Y7TCJ9"/>
<organism evidence="1 2">
    <name type="scientific">Coprinellus micaceus</name>
    <name type="common">Glistening ink-cap mushroom</name>
    <name type="synonym">Coprinus micaceus</name>
    <dbReference type="NCBI Taxonomy" id="71717"/>
    <lineage>
        <taxon>Eukaryota</taxon>
        <taxon>Fungi</taxon>
        <taxon>Dikarya</taxon>
        <taxon>Basidiomycota</taxon>
        <taxon>Agaricomycotina</taxon>
        <taxon>Agaricomycetes</taxon>
        <taxon>Agaricomycetidae</taxon>
        <taxon>Agaricales</taxon>
        <taxon>Agaricineae</taxon>
        <taxon>Psathyrellaceae</taxon>
        <taxon>Coprinellus</taxon>
    </lineage>
</organism>
<comment type="caution">
    <text evidence="1">The sequence shown here is derived from an EMBL/GenBank/DDBJ whole genome shotgun (WGS) entry which is preliminary data.</text>
</comment>
<evidence type="ECO:0000313" key="1">
    <source>
        <dbReference type="EMBL" id="TEB31907.1"/>
    </source>
</evidence>